<name>A0A9P3PZ16_LYOSH</name>
<dbReference type="OrthoDB" id="3187054at2759"/>
<evidence type="ECO:0000256" key="1">
    <source>
        <dbReference type="SAM" id="MobiDB-lite"/>
    </source>
</evidence>
<organism evidence="2 3">
    <name type="scientific">Lyophyllum shimeji</name>
    <name type="common">Hon-shimeji</name>
    <name type="synonym">Tricholoma shimeji</name>
    <dbReference type="NCBI Taxonomy" id="47721"/>
    <lineage>
        <taxon>Eukaryota</taxon>
        <taxon>Fungi</taxon>
        <taxon>Dikarya</taxon>
        <taxon>Basidiomycota</taxon>
        <taxon>Agaricomycotina</taxon>
        <taxon>Agaricomycetes</taxon>
        <taxon>Agaricomycetidae</taxon>
        <taxon>Agaricales</taxon>
        <taxon>Tricholomatineae</taxon>
        <taxon>Lyophyllaceae</taxon>
        <taxon>Lyophyllum</taxon>
    </lineage>
</organism>
<gene>
    <name evidence="2" type="ORF">LshimejAT787_1600930</name>
</gene>
<feature type="region of interest" description="Disordered" evidence="1">
    <location>
        <begin position="180"/>
        <end position="242"/>
    </location>
</feature>
<feature type="region of interest" description="Disordered" evidence="1">
    <location>
        <begin position="63"/>
        <end position="150"/>
    </location>
</feature>
<dbReference type="AlphaFoldDB" id="A0A9P3PZ16"/>
<reference evidence="2" key="1">
    <citation type="submission" date="2022-07" db="EMBL/GenBank/DDBJ databases">
        <title>The genome of Lyophyllum shimeji provides insight into the initial evolution of ectomycorrhizal fungal genome.</title>
        <authorList>
            <person name="Kobayashi Y."/>
            <person name="Shibata T."/>
            <person name="Hirakawa H."/>
            <person name="Shigenobu S."/>
            <person name="Nishiyama T."/>
            <person name="Yamada A."/>
            <person name="Hasebe M."/>
            <person name="Kawaguchi M."/>
        </authorList>
    </citation>
    <scope>NUCLEOTIDE SEQUENCE</scope>
    <source>
        <strain evidence="2">AT787</strain>
    </source>
</reference>
<keyword evidence="3" id="KW-1185">Reference proteome</keyword>
<accession>A0A9P3PZ16</accession>
<feature type="region of interest" description="Disordered" evidence="1">
    <location>
        <begin position="1"/>
        <end position="27"/>
    </location>
</feature>
<dbReference type="EMBL" id="BRPK01000016">
    <property type="protein sequence ID" value="GLB44163.1"/>
    <property type="molecule type" value="Genomic_DNA"/>
</dbReference>
<sequence>MSPRPILKRSAPAYGTHSGSQHAVHFPPSPSLTTHTFSVYSAAAYDRSPIVVSPNTCALPERGCPGRTYNLEEQTSPTLKRRHPSRGRDLHPRALACSPTFQQREDVERASSSCSLPPPLIPDLSSESDESDGFSSPPTDPYTPSTHVHGLTVSEDHHSTYTSFDVNPYATPMSPAALSFLPHPPSSRSRSPYAHDMSAFDEPPMAKPKRRRERKHDPSRVPDRIPDAPGSPETTPTKKSSRVAAFSKSLAVRRAVSAFRIEDDGCLGGF</sequence>
<proteinExistence type="predicted"/>
<protein>
    <submittedName>
        <fullName evidence="2">Uncharacterized protein</fullName>
    </submittedName>
</protein>
<feature type="compositionally biased region" description="Low complexity" evidence="1">
    <location>
        <begin position="133"/>
        <end position="146"/>
    </location>
</feature>
<evidence type="ECO:0000313" key="3">
    <source>
        <dbReference type="Proteomes" id="UP001063166"/>
    </source>
</evidence>
<dbReference type="Proteomes" id="UP001063166">
    <property type="component" value="Unassembled WGS sequence"/>
</dbReference>
<feature type="compositionally biased region" description="Basic and acidic residues" evidence="1">
    <location>
        <begin position="215"/>
        <end position="226"/>
    </location>
</feature>
<comment type="caution">
    <text evidence="2">The sequence shown here is derived from an EMBL/GenBank/DDBJ whole genome shotgun (WGS) entry which is preliminary data.</text>
</comment>
<evidence type="ECO:0000313" key="2">
    <source>
        <dbReference type="EMBL" id="GLB44163.1"/>
    </source>
</evidence>